<protein>
    <submittedName>
        <fullName evidence="1">Uncharacterized protein</fullName>
    </submittedName>
</protein>
<evidence type="ECO:0000313" key="1">
    <source>
        <dbReference type="EMBL" id="AMO97882.1"/>
    </source>
</evidence>
<organism evidence="1">
    <name type="scientific">Collimonas fungivorans</name>
    <dbReference type="NCBI Taxonomy" id="158899"/>
    <lineage>
        <taxon>Bacteria</taxon>
        <taxon>Pseudomonadati</taxon>
        <taxon>Pseudomonadota</taxon>
        <taxon>Betaproteobacteria</taxon>
        <taxon>Burkholderiales</taxon>
        <taxon>Oxalobacteraceae</taxon>
        <taxon>Collimonas</taxon>
    </lineage>
</organism>
<proteinExistence type="predicted"/>
<reference evidence="1 2" key="1">
    <citation type="submission" date="2015-11" db="EMBL/GenBank/DDBJ databases">
        <title>Exploring the genomic traits of fungus-feeding bacterial genus Collimonas.</title>
        <authorList>
            <person name="Song C."/>
            <person name="Schmidt R."/>
            <person name="de Jager V."/>
            <person name="Krzyzanowska D."/>
            <person name="Jongedijk E."/>
            <person name="Cankar K."/>
            <person name="Beekwilder J."/>
            <person name="van Veen A."/>
            <person name="de Boer W."/>
            <person name="van Veen J.A."/>
            <person name="Garbeva P."/>
        </authorList>
    </citation>
    <scope>NUCLEOTIDE SEQUENCE [LARGE SCALE GENOMIC DNA]</scope>
    <source>
        <strain evidence="1 2">Ter6</strain>
    </source>
</reference>
<dbReference type="PATRIC" id="fig|158899.10.peg.5235"/>
<name>A0A127PJ89_9BURK</name>
<gene>
    <name evidence="1" type="ORF">CFter6_5315</name>
</gene>
<dbReference type="AlphaFoldDB" id="A0A127PJ89"/>
<sequence>MGATGPRSYVAAYAALFFLWDKESWQQGLHDAMPEIIKKITSSY</sequence>
<evidence type="ECO:0000313" key="2">
    <source>
        <dbReference type="Proteomes" id="UP000072421"/>
    </source>
</evidence>
<accession>A0A127PJ89</accession>
<dbReference type="Proteomes" id="UP000072421">
    <property type="component" value="Chromosome"/>
</dbReference>
<dbReference type="EMBL" id="CP013232">
    <property type="protein sequence ID" value="AMO97882.1"/>
    <property type="molecule type" value="Genomic_DNA"/>
</dbReference>